<reference evidence="2" key="1">
    <citation type="journal article" date="2023" name="G3 (Bethesda)">
        <title>Genome assembly and association tests identify interacting loci associated with vigor, precocity, and sex in interspecific pistachio rootstocks.</title>
        <authorList>
            <person name="Palmer W."/>
            <person name="Jacygrad E."/>
            <person name="Sagayaradj S."/>
            <person name="Cavanaugh K."/>
            <person name="Han R."/>
            <person name="Bertier L."/>
            <person name="Beede B."/>
            <person name="Kafkas S."/>
            <person name="Golino D."/>
            <person name="Preece J."/>
            <person name="Michelmore R."/>
        </authorList>
    </citation>
    <scope>NUCLEOTIDE SEQUENCE [LARGE SCALE GENOMIC DNA]</scope>
</reference>
<protein>
    <submittedName>
        <fullName evidence="1">Uncharacterized protein</fullName>
    </submittedName>
</protein>
<evidence type="ECO:0000313" key="2">
    <source>
        <dbReference type="Proteomes" id="UP001164250"/>
    </source>
</evidence>
<gene>
    <name evidence="1" type="ORF">Patl1_06969</name>
</gene>
<proteinExistence type="predicted"/>
<sequence>MDPSSPSSVQSVTFYDFLDRMRNPASLDLVRSIKRCVKDTGSSAVANPCLRDVLRFIVSFSFYTANPENDGKRVQEFYLTMEGAIRDHPLWVGATEEEIDSALEGLEKYVMTKLFPRTFSSTPEDVKIDQEIYEKICLLQTFLRPEHLDIPVVLQNEASWLLAEKELQKMNTVKAPREKLLCIMNCCRVISNLLLNASMSENMVLAGADDFLPVLIYVMIKASSPWLVYANPPQLHSNLKFIQLYRRQTKLVSEAAYYFTNLVSAKTFVVDLNAKSLSIEEIEFEENMQAARLANKVPQVEVSSSSNDFKALGDVRGPGPSGRIHGDGIHTSGGYNYPFMEAEADDLTVGDVERLLRVYKDVVSKYTSLCRSVRHISLSKTVPSIPGSEGKNVLLTCPTERSTSIGEKREDDGGSEKGLPGSPGPPSTANDHLEKELPASPRSANDDIKKKSAGS</sequence>
<evidence type="ECO:0000313" key="1">
    <source>
        <dbReference type="EMBL" id="KAJ0086867.1"/>
    </source>
</evidence>
<comment type="caution">
    <text evidence="1">The sequence shown here is derived from an EMBL/GenBank/DDBJ whole genome shotgun (WGS) entry which is preliminary data.</text>
</comment>
<keyword evidence="2" id="KW-1185">Reference proteome</keyword>
<dbReference type="Proteomes" id="UP001164250">
    <property type="component" value="Chromosome 10"/>
</dbReference>
<name>A0ACC1AJK7_9ROSI</name>
<organism evidence="1 2">
    <name type="scientific">Pistacia atlantica</name>
    <dbReference type="NCBI Taxonomy" id="434234"/>
    <lineage>
        <taxon>Eukaryota</taxon>
        <taxon>Viridiplantae</taxon>
        <taxon>Streptophyta</taxon>
        <taxon>Embryophyta</taxon>
        <taxon>Tracheophyta</taxon>
        <taxon>Spermatophyta</taxon>
        <taxon>Magnoliopsida</taxon>
        <taxon>eudicotyledons</taxon>
        <taxon>Gunneridae</taxon>
        <taxon>Pentapetalae</taxon>
        <taxon>rosids</taxon>
        <taxon>malvids</taxon>
        <taxon>Sapindales</taxon>
        <taxon>Anacardiaceae</taxon>
        <taxon>Pistacia</taxon>
    </lineage>
</organism>
<dbReference type="EMBL" id="CM047906">
    <property type="protein sequence ID" value="KAJ0086867.1"/>
    <property type="molecule type" value="Genomic_DNA"/>
</dbReference>
<accession>A0ACC1AJK7</accession>